<dbReference type="InterPro" id="IPR045087">
    <property type="entry name" value="Cu-oxidase_fam"/>
</dbReference>
<evidence type="ECO:0000259" key="9">
    <source>
        <dbReference type="Pfam" id="PF07731"/>
    </source>
</evidence>
<sequence>MASAPMWIVLCLLLQSVAAFNTRYYDFTITWEDGAPDGQVRKMFKINGQFPGPTLNLDEGDNVIVMVRNFSPKNTTLHFHGIEMIGTPWSDGTPGMSQNEIQPGGKFVHQWKATQHGSFWYHAHSKSQMADGLIGPIVIHPAPNTTNPYHLITQDPRSLAAIQRAEKGRIPLLLSDWRVLISDEEWASSSVTGVPTPCFDSMLLNGKGQVNCLTPEEQNEIIMPEQIEILSAIPGSKLTDKSCLPPEIIAAYGPAGGQSNLSAVPHHFFYGCTATKTPYLTFPVTQTRPDDETWAMFDLIGGFSSQTAQVSLDELDVYVVAADGNDIEPTLVNSVGISNGERYTILVKLEKPRKYTLRVASTAPSFMVSTQATIDFNIRGQKQDPTPTDPWINNTGANLTANVVFFNPDNGRPYPPQAPPKVADATYINNMVFGKSATFLAFNETILPENTEELPPLLMSPQPGRQDNHTITTLGKTKWVDYVMLTPGFGPNHPVHVHGRHFYVLGRGTGNWTWDTVEEAAAAMPSAFNFVNPPLRDTYLTLGAPGSWLVLRRPSDNPGVWLMHCHILSHIQGGQSIILQDGVDVLPAIPQQYRTGMF</sequence>
<name>A0A0U1M4B6_TALIS</name>
<evidence type="ECO:0000256" key="6">
    <source>
        <dbReference type="ARBA" id="ARBA00023180"/>
    </source>
</evidence>
<keyword evidence="4" id="KW-0560">Oxidoreductase</keyword>
<evidence type="ECO:0000256" key="2">
    <source>
        <dbReference type="ARBA" id="ARBA00022723"/>
    </source>
</evidence>
<comment type="similarity">
    <text evidence="1">Belongs to the multicopper oxidase family.</text>
</comment>
<feature type="signal peptide" evidence="7">
    <location>
        <begin position="1"/>
        <end position="19"/>
    </location>
</feature>
<feature type="domain" description="Plastocyanin-like" evidence="8">
    <location>
        <begin position="171"/>
        <end position="367"/>
    </location>
</feature>
<dbReference type="GO" id="GO:0005507">
    <property type="term" value="F:copper ion binding"/>
    <property type="evidence" value="ECO:0007669"/>
    <property type="project" value="InterPro"/>
</dbReference>
<evidence type="ECO:0008006" key="13">
    <source>
        <dbReference type="Google" id="ProtNLM"/>
    </source>
</evidence>
<dbReference type="GO" id="GO:0016491">
    <property type="term" value="F:oxidoreductase activity"/>
    <property type="evidence" value="ECO:0007669"/>
    <property type="project" value="UniProtKB-KW"/>
</dbReference>
<protein>
    <recommendedName>
        <fullName evidence="13">Laccase-1</fullName>
    </recommendedName>
</protein>
<organism evidence="11 12">
    <name type="scientific">Talaromyces islandicus</name>
    <name type="common">Penicillium islandicum</name>
    <dbReference type="NCBI Taxonomy" id="28573"/>
    <lineage>
        <taxon>Eukaryota</taxon>
        <taxon>Fungi</taxon>
        <taxon>Dikarya</taxon>
        <taxon>Ascomycota</taxon>
        <taxon>Pezizomycotina</taxon>
        <taxon>Eurotiomycetes</taxon>
        <taxon>Eurotiomycetidae</taxon>
        <taxon>Eurotiales</taxon>
        <taxon>Trichocomaceae</taxon>
        <taxon>Talaromyces</taxon>
        <taxon>Talaromyces sect. Islandici</taxon>
    </lineage>
</organism>
<dbReference type="InterPro" id="IPR001117">
    <property type="entry name" value="Cu-oxidase_2nd"/>
</dbReference>
<evidence type="ECO:0000256" key="5">
    <source>
        <dbReference type="ARBA" id="ARBA00023008"/>
    </source>
</evidence>
<dbReference type="PANTHER" id="PTHR11709:SF488">
    <property type="entry name" value="LACCASE-RELATED"/>
    <property type="match status" value="1"/>
</dbReference>
<dbReference type="InterPro" id="IPR011707">
    <property type="entry name" value="Cu-oxidase-like_N"/>
</dbReference>
<evidence type="ECO:0000256" key="3">
    <source>
        <dbReference type="ARBA" id="ARBA00022729"/>
    </source>
</evidence>
<dbReference type="AlphaFoldDB" id="A0A0U1M4B6"/>
<dbReference type="FunFam" id="2.60.40.420:FF:000036">
    <property type="entry name" value="L-ascorbate oxidase"/>
    <property type="match status" value="1"/>
</dbReference>
<dbReference type="Proteomes" id="UP000054383">
    <property type="component" value="Unassembled WGS sequence"/>
</dbReference>
<dbReference type="Pfam" id="PF07731">
    <property type="entry name" value="Cu-oxidase_2"/>
    <property type="match status" value="1"/>
</dbReference>
<dbReference type="Gene3D" id="2.60.40.420">
    <property type="entry name" value="Cupredoxins - blue copper proteins"/>
    <property type="match status" value="3"/>
</dbReference>
<gene>
    <name evidence="11" type="ORF">PISL3812_06905</name>
</gene>
<evidence type="ECO:0000313" key="11">
    <source>
        <dbReference type="EMBL" id="CRG89866.1"/>
    </source>
</evidence>
<evidence type="ECO:0000259" key="8">
    <source>
        <dbReference type="Pfam" id="PF00394"/>
    </source>
</evidence>
<dbReference type="OrthoDB" id="2121828at2759"/>
<dbReference type="EMBL" id="CVMT01000006">
    <property type="protein sequence ID" value="CRG89866.1"/>
    <property type="molecule type" value="Genomic_DNA"/>
</dbReference>
<keyword evidence="3 7" id="KW-0732">Signal</keyword>
<proteinExistence type="inferred from homology"/>
<evidence type="ECO:0000259" key="10">
    <source>
        <dbReference type="Pfam" id="PF07732"/>
    </source>
</evidence>
<dbReference type="CDD" id="cd13850">
    <property type="entry name" value="CuRO_1_Abr2_like"/>
    <property type="match status" value="1"/>
</dbReference>
<evidence type="ECO:0000256" key="1">
    <source>
        <dbReference type="ARBA" id="ARBA00010609"/>
    </source>
</evidence>
<keyword evidence="12" id="KW-1185">Reference proteome</keyword>
<keyword evidence="5" id="KW-0186">Copper</keyword>
<keyword evidence="2" id="KW-0479">Metal-binding</keyword>
<dbReference type="InterPro" id="IPR011706">
    <property type="entry name" value="Cu-oxidase_C"/>
</dbReference>
<feature type="chain" id="PRO_5006711522" description="Laccase-1" evidence="7">
    <location>
        <begin position="20"/>
        <end position="598"/>
    </location>
</feature>
<evidence type="ECO:0000313" key="12">
    <source>
        <dbReference type="Proteomes" id="UP000054383"/>
    </source>
</evidence>
<accession>A0A0U1M4B6</accession>
<reference evidence="11 12" key="1">
    <citation type="submission" date="2015-04" db="EMBL/GenBank/DDBJ databases">
        <authorList>
            <person name="Syromyatnikov M.Y."/>
            <person name="Popov V.N."/>
        </authorList>
    </citation>
    <scope>NUCLEOTIDE SEQUENCE [LARGE SCALE GENOMIC DNA]</scope>
    <source>
        <strain evidence="11">WF-38-12</strain>
    </source>
</reference>
<dbReference type="Pfam" id="PF07732">
    <property type="entry name" value="Cu-oxidase_3"/>
    <property type="match status" value="1"/>
</dbReference>
<dbReference type="Pfam" id="PF00394">
    <property type="entry name" value="Cu-oxidase"/>
    <property type="match status" value="1"/>
</dbReference>
<evidence type="ECO:0000256" key="7">
    <source>
        <dbReference type="SAM" id="SignalP"/>
    </source>
</evidence>
<dbReference type="SUPFAM" id="SSF49503">
    <property type="entry name" value="Cupredoxins"/>
    <property type="match status" value="3"/>
</dbReference>
<keyword evidence="6" id="KW-0325">Glycoprotein</keyword>
<dbReference type="PANTHER" id="PTHR11709">
    <property type="entry name" value="MULTI-COPPER OXIDASE"/>
    <property type="match status" value="1"/>
</dbReference>
<dbReference type="STRING" id="28573.A0A0U1M4B6"/>
<evidence type="ECO:0000256" key="4">
    <source>
        <dbReference type="ARBA" id="ARBA00023002"/>
    </source>
</evidence>
<dbReference type="InterPro" id="IPR008972">
    <property type="entry name" value="Cupredoxin"/>
</dbReference>
<feature type="domain" description="Plastocyanin-like" evidence="9">
    <location>
        <begin position="468"/>
        <end position="574"/>
    </location>
</feature>
<feature type="domain" description="Plastocyanin-like" evidence="10">
    <location>
        <begin position="29"/>
        <end position="142"/>
    </location>
</feature>